<sequence>MRKIAVLSTFAGDEFLAAVLCESSGYGFRIGFAKLAAGLVCTLKNAGFAAKAERI</sequence>
<protein>
    <submittedName>
        <fullName evidence="1">Uncharacterized protein</fullName>
    </submittedName>
</protein>
<dbReference type="EMBL" id="FOSL01000048">
    <property type="protein sequence ID" value="SFL17711.1"/>
    <property type="molecule type" value="Genomic_DNA"/>
</dbReference>
<dbReference type="AlphaFoldDB" id="A0A1I4FMD3"/>
<dbReference type="RefSeq" id="WP_188130636.1">
    <property type="nucleotide sequence ID" value="NZ_BSPE01000042.1"/>
</dbReference>
<proteinExistence type="predicted"/>
<keyword evidence="2" id="KW-1185">Reference proteome</keyword>
<name>A0A1I4FMD3_9HYPH</name>
<accession>A0A1I4FMD3</accession>
<dbReference type="Proteomes" id="UP000323300">
    <property type="component" value="Unassembled WGS sequence"/>
</dbReference>
<evidence type="ECO:0000313" key="2">
    <source>
        <dbReference type="Proteomes" id="UP000323300"/>
    </source>
</evidence>
<gene>
    <name evidence="1" type="ORF">SAMN04488498_1489</name>
</gene>
<reference evidence="1 2" key="1">
    <citation type="submission" date="2016-10" db="EMBL/GenBank/DDBJ databases">
        <authorList>
            <person name="Varghese N."/>
            <person name="Submissions S."/>
        </authorList>
    </citation>
    <scope>NUCLEOTIDE SEQUENCE [LARGE SCALE GENOMIC DNA]</scope>
    <source>
        <strain evidence="1 2">DSM 21822</strain>
    </source>
</reference>
<evidence type="ECO:0000313" key="1">
    <source>
        <dbReference type="EMBL" id="SFL17711.1"/>
    </source>
</evidence>
<organism evidence="1 2">
    <name type="scientific">Neomesorhizobium albiziae</name>
    <dbReference type="NCBI Taxonomy" id="335020"/>
    <lineage>
        <taxon>Bacteria</taxon>
        <taxon>Pseudomonadati</taxon>
        <taxon>Pseudomonadota</taxon>
        <taxon>Alphaproteobacteria</taxon>
        <taxon>Hyphomicrobiales</taxon>
        <taxon>Phyllobacteriaceae</taxon>
        <taxon>Neomesorhizobium</taxon>
    </lineage>
</organism>